<dbReference type="InterPro" id="IPR036397">
    <property type="entry name" value="RNaseH_sf"/>
</dbReference>
<dbReference type="PANTHER" id="PTHR46060">
    <property type="entry name" value="MARINER MOS1 TRANSPOSASE-LIKE PROTEIN"/>
    <property type="match status" value="1"/>
</dbReference>
<protein>
    <recommendedName>
        <fullName evidence="2">Tc1-like transposase DDE domain-containing protein</fullName>
    </recommendedName>
</protein>
<dbReference type="GO" id="GO:0003676">
    <property type="term" value="F:nucleic acid binding"/>
    <property type="evidence" value="ECO:0007669"/>
    <property type="project" value="InterPro"/>
</dbReference>
<reference evidence="1" key="1">
    <citation type="submission" date="2014-12" db="EMBL/GenBank/DDBJ databases">
        <title>Insight into the proteome of Arion vulgaris.</title>
        <authorList>
            <person name="Aradska J."/>
            <person name="Bulat T."/>
            <person name="Smidak R."/>
            <person name="Sarate P."/>
            <person name="Gangsoo J."/>
            <person name="Sialana F."/>
            <person name="Bilban M."/>
            <person name="Lubec G."/>
        </authorList>
    </citation>
    <scope>NUCLEOTIDE SEQUENCE</scope>
    <source>
        <tissue evidence="1">Skin</tissue>
    </source>
</reference>
<evidence type="ECO:0000313" key="1">
    <source>
        <dbReference type="EMBL" id="CEK82913.1"/>
    </source>
</evidence>
<accession>A0A0B7APY8</accession>
<feature type="non-terminal residue" evidence="1">
    <location>
        <position position="71"/>
    </location>
</feature>
<dbReference type="Gene3D" id="3.30.420.10">
    <property type="entry name" value="Ribonuclease H-like superfamily/Ribonuclease H"/>
    <property type="match status" value="1"/>
</dbReference>
<evidence type="ECO:0008006" key="2">
    <source>
        <dbReference type="Google" id="ProtNLM"/>
    </source>
</evidence>
<gene>
    <name evidence="1" type="primary">ORF134221</name>
</gene>
<proteinExistence type="predicted"/>
<organism evidence="1">
    <name type="scientific">Arion vulgaris</name>
    <dbReference type="NCBI Taxonomy" id="1028688"/>
    <lineage>
        <taxon>Eukaryota</taxon>
        <taxon>Metazoa</taxon>
        <taxon>Spiralia</taxon>
        <taxon>Lophotrochozoa</taxon>
        <taxon>Mollusca</taxon>
        <taxon>Gastropoda</taxon>
        <taxon>Heterobranchia</taxon>
        <taxon>Euthyneura</taxon>
        <taxon>Panpulmonata</taxon>
        <taxon>Eupulmonata</taxon>
        <taxon>Stylommatophora</taxon>
        <taxon>Helicina</taxon>
        <taxon>Arionoidea</taxon>
        <taxon>Arionidae</taxon>
        <taxon>Arion</taxon>
    </lineage>
</organism>
<name>A0A0B7APY8_9EUPU</name>
<sequence length="71" mass="7763">LKNLNQCFCGVQSHKNPVDLLLLLPNNAGPHTKLAIQEATTKLGWTVLPHPPYSLDLAPSDFNLFGLLKDA</sequence>
<dbReference type="AlphaFoldDB" id="A0A0B7APY8"/>
<feature type="non-terminal residue" evidence="1">
    <location>
        <position position="1"/>
    </location>
</feature>
<dbReference type="InterPro" id="IPR052709">
    <property type="entry name" value="Transposase-MT_Hybrid"/>
</dbReference>
<dbReference type="PANTHER" id="PTHR46060:SF1">
    <property type="entry name" value="MARINER MOS1 TRANSPOSASE-LIKE PROTEIN"/>
    <property type="match status" value="1"/>
</dbReference>
<dbReference type="EMBL" id="HACG01036048">
    <property type="protein sequence ID" value="CEK82913.1"/>
    <property type="molecule type" value="Transcribed_RNA"/>
</dbReference>